<accession>A0A0F9TJZ2</accession>
<organism evidence="1">
    <name type="scientific">marine sediment metagenome</name>
    <dbReference type="NCBI Taxonomy" id="412755"/>
    <lineage>
        <taxon>unclassified sequences</taxon>
        <taxon>metagenomes</taxon>
        <taxon>ecological metagenomes</taxon>
    </lineage>
</organism>
<dbReference type="AlphaFoldDB" id="A0A0F9TJZ2"/>
<name>A0A0F9TJZ2_9ZZZZ</name>
<evidence type="ECO:0000313" key="1">
    <source>
        <dbReference type="EMBL" id="KKN41728.1"/>
    </source>
</evidence>
<gene>
    <name evidence="1" type="ORF">LCGC14_0720460</name>
</gene>
<reference evidence="1" key="1">
    <citation type="journal article" date="2015" name="Nature">
        <title>Complex archaea that bridge the gap between prokaryotes and eukaryotes.</title>
        <authorList>
            <person name="Spang A."/>
            <person name="Saw J.H."/>
            <person name="Jorgensen S.L."/>
            <person name="Zaremba-Niedzwiedzka K."/>
            <person name="Martijn J."/>
            <person name="Lind A.E."/>
            <person name="van Eijk R."/>
            <person name="Schleper C."/>
            <person name="Guy L."/>
            <person name="Ettema T.J."/>
        </authorList>
    </citation>
    <scope>NUCLEOTIDE SEQUENCE</scope>
</reference>
<proteinExistence type="predicted"/>
<dbReference type="EMBL" id="LAZR01001629">
    <property type="protein sequence ID" value="KKN41728.1"/>
    <property type="molecule type" value="Genomic_DNA"/>
</dbReference>
<protein>
    <submittedName>
        <fullName evidence="1">Uncharacterized protein</fullName>
    </submittedName>
</protein>
<sequence>MTGVVDDVISHLNTNWNIAVTVKPSFLKGDKELAEGKAFIHVFDNYSRYTDATSDGEKRNEDHLILLIVGSKDTETKRDNMMLEVERICNIILTGYGYNVIEDRDNVDTSEGWKTRVLFKLKKFIQNKP</sequence>
<comment type="caution">
    <text evidence="1">The sequence shown here is derived from an EMBL/GenBank/DDBJ whole genome shotgun (WGS) entry which is preliminary data.</text>
</comment>